<gene>
    <name evidence="2" type="ORF">RND71_039539</name>
</gene>
<evidence type="ECO:0000313" key="3">
    <source>
        <dbReference type="Proteomes" id="UP001291623"/>
    </source>
</evidence>
<feature type="region of interest" description="Disordered" evidence="1">
    <location>
        <begin position="1"/>
        <end position="26"/>
    </location>
</feature>
<name>A0AAE1QWU4_9SOLA</name>
<accession>A0AAE1QWU4</accession>
<organism evidence="2 3">
    <name type="scientific">Anisodus tanguticus</name>
    <dbReference type="NCBI Taxonomy" id="243964"/>
    <lineage>
        <taxon>Eukaryota</taxon>
        <taxon>Viridiplantae</taxon>
        <taxon>Streptophyta</taxon>
        <taxon>Embryophyta</taxon>
        <taxon>Tracheophyta</taxon>
        <taxon>Spermatophyta</taxon>
        <taxon>Magnoliopsida</taxon>
        <taxon>eudicotyledons</taxon>
        <taxon>Gunneridae</taxon>
        <taxon>Pentapetalae</taxon>
        <taxon>asterids</taxon>
        <taxon>lamiids</taxon>
        <taxon>Solanales</taxon>
        <taxon>Solanaceae</taxon>
        <taxon>Solanoideae</taxon>
        <taxon>Hyoscyameae</taxon>
        <taxon>Anisodus</taxon>
    </lineage>
</organism>
<sequence length="73" mass="8145">MTDDDTTATEMVSMGSDGPKQKHKLQGSSRLAVLISFKISTRTPTSFKNSNFGVFFKKLDTNKRSEVGERDDE</sequence>
<evidence type="ECO:0000256" key="1">
    <source>
        <dbReference type="SAM" id="MobiDB-lite"/>
    </source>
</evidence>
<reference evidence="2" key="1">
    <citation type="submission" date="2023-12" db="EMBL/GenBank/DDBJ databases">
        <title>Genome assembly of Anisodus tanguticus.</title>
        <authorList>
            <person name="Wang Y.-J."/>
        </authorList>
    </citation>
    <scope>NUCLEOTIDE SEQUENCE</scope>
    <source>
        <strain evidence="2">KB-2021</strain>
        <tissue evidence="2">Leaf</tissue>
    </source>
</reference>
<protein>
    <submittedName>
        <fullName evidence="2">Uncharacterized protein</fullName>
    </submittedName>
</protein>
<dbReference type="EMBL" id="JAVYJV010000022">
    <property type="protein sequence ID" value="KAK4341038.1"/>
    <property type="molecule type" value="Genomic_DNA"/>
</dbReference>
<keyword evidence="3" id="KW-1185">Reference proteome</keyword>
<proteinExistence type="predicted"/>
<dbReference type="AlphaFoldDB" id="A0AAE1QWU4"/>
<dbReference type="Proteomes" id="UP001291623">
    <property type="component" value="Unassembled WGS sequence"/>
</dbReference>
<comment type="caution">
    <text evidence="2">The sequence shown here is derived from an EMBL/GenBank/DDBJ whole genome shotgun (WGS) entry which is preliminary data.</text>
</comment>
<evidence type="ECO:0000313" key="2">
    <source>
        <dbReference type="EMBL" id="KAK4341038.1"/>
    </source>
</evidence>